<dbReference type="EMBL" id="MNQR01000054">
    <property type="protein sequence ID" value="OKZ06028.1"/>
    <property type="molecule type" value="Genomic_DNA"/>
</dbReference>
<sequence length="132" mass="15117">MYTRLVKSVVVVLLFTLFACSEEEYVIDLNNSDIVGEWKTEYFECPPMYGPLKAVFTDEGTFHFEYYQSFNENEDRSLFTETGTYTVSGNKLKYNSEYGYSGEVLIEAFTGHTAIFNIPNEDIGFSVKASKK</sequence>
<protein>
    <recommendedName>
        <fullName evidence="6">Lipocalin-like domain-containing protein</fullName>
    </recommendedName>
</protein>
<reference evidence="3 5" key="2">
    <citation type="submission" date="2018-08" db="EMBL/GenBank/DDBJ databases">
        <title>A genome reference for cultivated species of the human gut microbiota.</title>
        <authorList>
            <person name="Zou Y."/>
            <person name="Xue W."/>
            <person name="Luo G."/>
        </authorList>
    </citation>
    <scope>NUCLEOTIDE SEQUENCE [LARGE SCALE GENOMIC DNA]</scope>
    <source>
        <strain evidence="3 5">OM06-2</strain>
    </source>
</reference>
<dbReference type="AlphaFoldDB" id="A0A1Q6G4Z5"/>
<dbReference type="EMBL" id="DYWE01000056">
    <property type="protein sequence ID" value="HJF81009.1"/>
    <property type="molecule type" value="Genomic_DNA"/>
</dbReference>
<dbReference type="Proteomes" id="UP000186685">
    <property type="component" value="Unassembled WGS sequence"/>
</dbReference>
<dbReference type="Proteomes" id="UP000260814">
    <property type="component" value="Unassembled WGS sequence"/>
</dbReference>
<reference evidence="2 4" key="1">
    <citation type="journal article" date="2016" name="Nat. Biotechnol.">
        <title>Measurement of bacterial replication rates in microbial communities.</title>
        <authorList>
            <person name="Brown C.T."/>
            <person name="Olm M.R."/>
            <person name="Thomas B.C."/>
            <person name="Banfield J.F."/>
        </authorList>
    </citation>
    <scope>NUCLEOTIDE SEQUENCE [LARGE SCALE GENOMIC DNA]</scope>
    <source>
        <strain evidence="2">45_130</strain>
    </source>
</reference>
<dbReference type="Proteomes" id="UP000722357">
    <property type="component" value="Unassembled WGS sequence"/>
</dbReference>
<evidence type="ECO:0000313" key="2">
    <source>
        <dbReference type="EMBL" id="OKZ06028.1"/>
    </source>
</evidence>
<gene>
    <name evidence="2" type="ORF">BHV76_11585</name>
    <name evidence="3" type="ORF">DXB87_03590</name>
    <name evidence="1" type="ORF">K8V40_05080</name>
</gene>
<dbReference type="PROSITE" id="PS51257">
    <property type="entry name" value="PROKAR_LIPOPROTEIN"/>
    <property type="match status" value="1"/>
</dbReference>
<evidence type="ECO:0000313" key="5">
    <source>
        <dbReference type="Proteomes" id="UP000260814"/>
    </source>
</evidence>
<name>A0A1Q6G4Z5_9BACT</name>
<comment type="caution">
    <text evidence="3">The sequence shown here is derived from an EMBL/GenBank/DDBJ whole genome shotgun (WGS) entry which is preliminary data.</text>
</comment>
<organism evidence="3 5">
    <name type="scientific">Phocaeicola plebeius</name>
    <dbReference type="NCBI Taxonomy" id="310297"/>
    <lineage>
        <taxon>Bacteria</taxon>
        <taxon>Pseudomonadati</taxon>
        <taxon>Bacteroidota</taxon>
        <taxon>Bacteroidia</taxon>
        <taxon>Bacteroidales</taxon>
        <taxon>Bacteroidaceae</taxon>
        <taxon>Phocaeicola</taxon>
    </lineage>
</organism>
<evidence type="ECO:0000313" key="3">
    <source>
        <dbReference type="EMBL" id="RGM92501.1"/>
    </source>
</evidence>
<reference evidence="1" key="4">
    <citation type="submission" date="2021-09" db="EMBL/GenBank/DDBJ databases">
        <authorList>
            <person name="Gilroy R."/>
        </authorList>
    </citation>
    <scope>NUCLEOTIDE SEQUENCE</scope>
    <source>
        <strain evidence="1">9794</strain>
    </source>
</reference>
<accession>A0A1Q6G4Z5</accession>
<evidence type="ECO:0008006" key="6">
    <source>
        <dbReference type="Google" id="ProtNLM"/>
    </source>
</evidence>
<evidence type="ECO:0000313" key="1">
    <source>
        <dbReference type="EMBL" id="HJF81009.1"/>
    </source>
</evidence>
<dbReference type="RefSeq" id="WP_117700826.1">
    <property type="nucleotide sequence ID" value="NZ_CAUCUV010000001.1"/>
</dbReference>
<evidence type="ECO:0000313" key="4">
    <source>
        <dbReference type="Proteomes" id="UP000186685"/>
    </source>
</evidence>
<proteinExistence type="predicted"/>
<reference evidence="1" key="3">
    <citation type="journal article" date="2021" name="PeerJ">
        <title>Extensive microbial diversity within the chicken gut microbiome revealed by metagenomics and culture.</title>
        <authorList>
            <person name="Gilroy R."/>
            <person name="Ravi A."/>
            <person name="Getino M."/>
            <person name="Pursley I."/>
            <person name="Horton D.L."/>
            <person name="Alikhan N.F."/>
            <person name="Baker D."/>
            <person name="Gharbi K."/>
            <person name="Hall N."/>
            <person name="Watson M."/>
            <person name="Adriaenssens E.M."/>
            <person name="Foster-Nyarko E."/>
            <person name="Jarju S."/>
            <person name="Secka A."/>
            <person name="Antonio M."/>
            <person name="Oren A."/>
            <person name="Chaudhuri R.R."/>
            <person name="La Ragione R."/>
            <person name="Hildebrand F."/>
            <person name="Pallen M.J."/>
        </authorList>
    </citation>
    <scope>NUCLEOTIDE SEQUENCE</scope>
    <source>
        <strain evidence="1">9794</strain>
    </source>
</reference>
<dbReference type="EMBL" id="QSTW01000003">
    <property type="protein sequence ID" value="RGM92501.1"/>
    <property type="molecule type" value="Genomic_DNA"/>
</dbReference>